<evidence type="ECO:0000256" key="1">
    <source>
        <dbReference type="SAM" id="MobiDB-lite"/>
    </source>
</evidence>
<dbReference type="InterPro" id="IPR036638">
    <property type="entry name" value="HLH_DNA-bd_sf"/>
</dbReference>
<reference evidence="3" key="2">
    <citation type="submission" date="2015-02" db="UniProtKB">
        <authorList>
            <consortium name="EnsemblMetazoa"/>
        </authorList>
    </citation>
    <scope>IDENTIFICATION</scope>
</reference>
<keyword evidence="4" id="KW-1185">Reference proteome</keyword>
<dbReference type="AlphaFoldDB" id="T1ILQ2"/>
<dbReference type="SUPFAM" id="SSF47459">
    <property type="entry name" value="HLH, helix-loop-helix DNA-binding domain"/>
    <property type="match status" value="1"/>
</dbReference>
<accession>T1ILQ2</accession>
<dbReference type="EMBL" id="JH430884">
    <property type="status" value="NOT_ANNOTATED_CDS"/>
    <property type="molecule type" value="Genomic_DNA"/>
</dbReference>
<dbReference type="Gene3D" id="4.10.280.10">
    <property type="entry name" value="Helix-loop-helix DNA-binding domain"/>
    <property type="match status" value="1"/>
</dbReference>
<dbReference type="GO" id="GO:0046983">
    <property type="term" value="F:protein dimerization activity"/>
    <property type="evidence" value="ECO:0007669"/>
    <property type="project" value="InterPro"/>
</dbReference>
<feature type="region of interest" description="Disordered" evidence="1">
    <location>
        <begin position="114"/>
        <end position="149"/>
    </location>
</feature>
<dbReference type="Proteomes" id="UP000014500">
    <property type="component" value="Unassembled WGS sequence"/>
</dbReference>
<dbReference type="HOGENOM" id="CLU_1752009_0_0_1"/>
<name>T1ILQ2_STRMM</name>
<proteinExistence type="predicted"/>
<evidence type="ECO:0000259" key="2">
    <source>
        <dbReference type="PROSITE" id="PS50888"/>
    </source>
</evidence>
<protein>
    <recommendedName>
        <fullName evidence="2">BHLH domain-containing protein</fullName>
    </recommendedName>
</protein>
<feature type="compositionally biased region" description="Basic residues" evidence="1">
    <location>
        <begin position="17"/>
        <end position="29"/>
    </location>
</feature>
<sequence>MPAEKRPTKPSPCLSQRLRRHSKSQRTRRHRLLCSREYKRLGAMVPAIATKPKVSKVTVIEETIKYIDELHSALLLRLQTKGLPQALKGLINTQDVQHLSRTQLRDIMQHMMPSRQESSFYPPTPPTPVCQRSRRTASFHRKKVKKTNH</sequence>
<dbReference type="PROSITE" id="PS50888">
    <property type="entry name" value="BHLH"/>
    <property type="match status" value="1"/>
</dbReference>
<dbReference type="EnsemblMetazoa" id="SMAR001889-RA">
    <property type="protein sequence ID" value="SMAR001889-PA"/>
    <property type="gene ID" value="SMAR001889"/>
</dbReference>
<organism evidence="3 4">
    <name type="scientific">Strigamia maritima</name>
    <name type="common">European centipede</name>
    <name type="synonym">Geophilus maritimus</name>
    <dbReference type="NCBI Taxonomy" id="126957"/>
    <lineage>
        <taxon>Eukaryota</taxon>
        <taxon>Metazoa</taxon>
        <taxon>Ecdysozoa</taxon>
        <taxon>Arthropoda</taxon>
        <taxon>Myriapoda</taxon>
        <taxon>Chilopoda</taxon>
        <taxon>Pleurostigmophora</taxon>
        <taxon>Geophilomorpha</taxon>
        <taxon>Linotaeniidae</taxon>
        <taxon>Strigamia</taxon>
    </lineage>
</organism>
<feature type="region of interest" description="Disordered" evidence="1">
    <location>
        <begin position="1"/>
        <end position="29"/>
    </location>
</feature>
<feature type="compositionally biased region" description="Basic residues" evidence="1">
    <location>
        <begin position="132"/>
        <end position="149"/>
    </location>
</feature>
<dbReference type="OMA" id="RDIMQHM"/>
<feature type="domain" description="BHLH" evidence="2">
    <location>
        <begin position="18"/>
        <end position="70"/>
    </location>
</feature>
<reference evidence="4" key="1">
    <citation type="submission" date="2011-05" db="EMBL/GenBank/DDBJ databases">
        <authorList>
            <person name="Richards S.R."/>
            <person name="Qu J."/>
            <person name="Jiang H."/>
            <person name="Jhangiani S.N."/>
            <person name="Agravi P."/>
            <person name="Goodspeed R."/>
            <person name="Gross S."/>
            <person name="Mandapat C."/>
            <person name="Jackson L."/>
            <person name="Mathew T."/>
            <person name="Pu L."/>
            <person name="Thornton R."/>
            <person name="Saada N."/>
            <person name="Wilczek-Boney K.B."/>
            <person name="Lee S."/>
            <person name="Kovar C."/>
            <person name="Wu Y."/>
            <person name="Scherer S.E."/>
            <person name="Worley K.C."/>
            <person name="Muzny D.M."/>
            <person name="Gibbs R."/>
        </authorList>
    </citation>
    <scope>NUCLEOTIDE SEQUENCE</scope>
    <source>
        <strain evidence="4">Brora</strain>
    </source>
</reference>
<evidence type="ECO:0000313" key="3">
    <source>
        <dbReference type="EnsemblMetazoa" id="SMAR001889-PA"/>
    </source>
</evidence>
<dbReference type="Pfam" id="PF00010">
    <property type="entry name" value="HLH"/>
    <property type="match status" value="1"/>
</dbReference>
<evidence type="ECO:0000313" key="4">
    <source>
        <dbReference type="Proteomes" id="UP000014500"/>
    </source>
</evidence>
<dbReference type="InterPro" id="IPR011598">
    <property type="entry name" value="bHLH_dom"/>
</dbReference>